<organism evidence="1 2">
    <name type="scientific">Pseudomonas wadenswilerensis</name>
    <dbReference type="NCBI Taxonomy" id="1785161"/>
    <lineage>
        <taxon>Bacteria</taxon>
        <taxon>Pseudomonadati</taxon>
        <taxon>Pseudomonadota</taxon>
        <taxon>Gammaproteobacteria</taxon>
        <taxon>Pseudomonadales</taxon>
        <taxon>Pseudomonadaceae</taxon>
        <taxon>Pseudomonas</taxon>
    </lineage>
</organism>
<keyword evidence="2" id="KW-1185">Reference proteome</keyword>
<dbReference type="AlphaFoldDB" id="A0A380SW74"/>
<dbReference type="EMBL" id="UIDD01000004">
    <property type="protein sequence ID" value="SUQ61560.1"/>
    <property type="molecule type" value="Genomic_DNA"/>
</dbReference>
<name>A0A380SW74_9PSED</name>
<gene>
    <name evidence="1" type="ORF">CCOS864_00984</name>
</gene>
<dbReference type="Proteomes" id="UP000255177">
    <property type="component" value="Unassembled WGS sequence"/>
</dbReference>
<dbReference type="RefSeq" id="WP_115085317.1">
    <property type="nucleotide sequence ID" value="NZ_CBCSFG010000036.1"/>
</dbReference>
<protein>
    <submittedName>
        <fullName evidence="1">Uncharacterized protein</fullName>
    </submittedName>
</protein>
<accession>A0A380SW74</accession>
<evidence type="ECO:0000313" key="1">
    <source>
        <dbReference type="EMBL" id="SUQ61560.1"/>
    </source>
</evidence>
<proteinExistence type="predicted"/>
<evidence type="ECO:0000313" key="2">
    <source>
        <dbReference type="Proteomes" id="UP000255177"/>
    </source>
</evidence>
<reference evidence="2" key="1">
    <citation type="submission" date="2018-07" db="EMBL/GenBank/DDBJ databases">
        <authorList>
            <person name="Blom J."/>
        </authorList>
    </citation>
    <scope>NUCLEOTIDE SEQUENCE [LARGE SCALE GENOMIC DNA]</scope>
    <source>
        <strain evidence="2">CCOS 864</strain>
    </source>
</reference>
<sequence length="116" mass="13207">MTTFQERFTEACKATDFADNSKAISGYDVWDVRYVRDGKHVEIDGPFFTEDEARISADLLRGTFRGARAYSVCHCATWNPDPKREQLIRDQARMSRSLLACRLNVPSPTNPAQEAF</sequence>